<dbReference type="RefSeq" id="WP_261187864.1">
    <property type="nucleotide sequence ID" value="NZ_JAXBLV010000222.1"/>
</dbReference>
<keyword evidence="2 6" id="KW-0645">Protease</keyword>
<dbReference type="SMART" id="SM00228">
    <property type="entry name" value="PDZ"/>
    <property type="match status" value="1"/>
</dbReference>
<organism evidence="6 7">
    <name type="scientific">Gemmata algarum</name>
    <dbReference type="NCBI Taxonomy" id="2975278"/>
    <lineage>
        <taxon>Bacteria</taxon>
        <taxon>Pseudomonadati</taxon>
        <taxon>Planctomycetota</taxon>
        <taxon>Planctomycetia</taxon>
        <taxon>Gemmatales</taxon>
        <taxon>Gemmataceae</taxon>
        <taxon>Gemmata</taxon>
    </lineage>
</organism>
<feature type="domain" description="PDZ" evidence="5">
    <location>
        <begin position="154"/>
        <end position="227"/>
    </location>
</feature>
<dbReference type="Proteomes" id="UP001272242">
    <property type="component" value="Unassembled WGS sequence"/>
</dbReference>
<dbReference type="Pfam" id="PF13365">
    <property type="entry name" value="Trypsin_2"/>
    <property type="match status" value="1"/>
</dbReference>
<sequence length="353" mass="37440">MYTRLTATTLALVVLGAPVQAQIGKDTKLLGPFKPIVARASESTVRIKCDDKDTILGTIVDEAGYILTKASELKGTIWVRLPDGSEYEAAKVAAHNDTDLALLKVDVKGLRPVTFTDTEKVPRGNWLAAAGPNSDPISVGIVSVMTRKLTGLDTIAAVRNPNRGVMGVYPVDATDDDGKAIGARLDRIEPGGAAAKAGLKVGDIVVELNGKPVATQATMREHLESLRGGDVVTVKAKRNDEVKSFKLTLGRPEPDRGDIQNSMGSTLSNRRTGFPQVLQTDLVVDAKDCGGPVVDLEGNVLGINIARAGRVETWILPSEVIRPLLPDLKAGKFAVVSTKKLPEAPAPHAPKSK</sequence>
<dbReference type="Gene3D" id="2.40.10.120">
    <property type="match status" value="1"/>
</dbReference>
<dbReference type="PRINTS" id="PR00834">
    <property type="entry name" value="PROTEASES2C"/>
</dbReference>
<dbReference type="GO" id="GO:0008233">
    <property type="term" value="F:peptidase activity"/>
    <property type="evidence" value="ECO:0007669"/>
    <property type="project" value="UniProtKB-KW"/>
</dbReference>
<gene>
    <name evidence="6" type="ORF">R5W23_004202</name>
</gene>
<dbReference type="GO" id="GO:0006508">
    <property type="term" value="P:proteolysis"/>
    <property type="evidence" value="ECO:0007669"/>
    <property type="project" value="UniProtKB-KW"/>
</dbReference>
<evidence type="ECO:0000313" key="6">
    <source>
        <dbReference type="EMBL" id="MDY3562724.1"/>
    </source>
</evidence>
<dbReference type="InterPro" id="IPR009003">
    <property type="entry name" value="Peptidase_S1_PA"/>
</dbReference>
<dbReference type="Gene3D" id="2.30.42.10">
    <property type="match status" value="1"/>
</dbReference>
<dbReference type="PANTHER" id="PTHR22939">
    <property type="entry name" value="SERINE PROTEASE FAMILY S1C HTRA-RELATED"/>
    <property type="match status" value="1"/>
</dbReference>
<dbReference type="Pfam" id="PF13180">
    <property type="entry name" value="PDZ_2"/>
    <property type="match status" value="1"/>
</dbReference>
<dbReference type="InterPro" id="IPR036034">
    <property type="entry name" value="PDZ_sf"/>
</dbReference>
<dbReference type="InterPro" id="IPR001940">
    <property type="entry name" value="Peptidase_S1C"/>
</dbReference>
<proteinExistence type="inferred from homology"/>
<keyword evidence="7" id="KW-1185">Reference proteome</keyword>
<reference evidence="7" key="1">
    <citation type="journal article" date="2023" name="Mar. Drugs">
        <title>Gemmata algarum, a Novel Planctomycete Isolated from an Algal Mat, Displays Antimicrobial Activity.</title>
        <authorList>
            <person name="Kumar G."/>
            <person name="Kallscheuer N."/>
            <person name="Kashif M."/>
            <person name="Ahamad S."/>
            <person name="Jagadeeshwari U."/>
            <person name="Pannikurungottu S."/>
            <person name="Haufschild T."/>
            <person name="Kabuu M."/>
            <person name="Sasikala C."/>
            <person name="Jogler C."/>
            <person name="Ramana C."/>
        </authorList>
    </citation>
    <scope>NUCLEOTIDE SEQUENCE [LARGE SCALE GENOMIC DNA]</scope>
    <source>
        <strain evidence="7">JC673</strain>
    </source>
</reference>
<name>A0ABU5FA57_9BACT</name>
<protein>
    <submittedName>
        <fullName evidence="6">S1C family serine protease</fullName>
    </submittedName>
</protein>
<dbReference type="Gene3D" id="2.40.10.10">
    <property type="entry name" value="Trypsin-like serine proteases"/>
    <property type="match status" value="1"/>
</dbReference>
<comment type="caution">
    <text evidence="6">The sequence shown here is derived from an EMBL/GenBank/DDBJ whole genome shotgun (WGS) entry which is preliminary data.</text>
</comment>
<dbReference type="InterPro" id="IPR001478">
    <property type="entry name" value="PDZ"/>
</dbReference>
<dbReference type="SUPFAM" id="SSF50494">
    <property type="entry name" value="Trypsin-like serine proteases"/>
    <property type="match status" value="1"/>
</dbReference>
<dbReference type="PROSITE" id="PS50106">
    <property type="entry name" value="PDZ"/>
    <property type="match status" value="1"/>
</dbReference>
<accession>A0ABU5FA57</accession>
<dbReference type="PANTHER" id="PTHR22939:SF129">
    <property type="entry name" value="SERINE PROTEASE HTRA2, MITOCHONDRIAL"/>
    <property type="match status" value="1"/>
</dbReference>
<evidence type="ECO:0000256" key="1">
    <source>
        <dbReference type="ARBA" id="ARBA00010541"/>
    </source>
</evidence>
<dbReference type="SUPFAM" id="SSF50156">
    <property type="entry name" value="PDZ domain-like"/>
    <property type="match status" value="1"/>
</dbReference>
<evidence type="ECO:0000259" key="5">
    <source>
        <dbReference type="PROSITE" id="PS50106"/>
    </source>
</evidence>
<feature type="chain" id="PRO_5045844144" evidence="4">
    <location>
        <begin position="22"/>
        <end position="353"/>
    </location>
</feature>
<dbReference type="EMBL" id="JAXBLV010000222">
    <property type="protein sequence ID" value="MDY3562724.1"/>
    <property type="molecule type" value="Genomic_DNA"/>
</dbReference>
<keyword evidence="3" id="KW-0378">Hydrolase</keyword>
<comment type="similarity">
    <text evidence="1">Belongs to the peptidase S1C family.</text>
</comment>
<evidence type="ECO:0000256" key="3">
    <source>
        <dbReference type="ARBA" id="ARBA00022801"/>
    </source>
</evidence>
<evidence type="ECO:0000256" key="4">
    <source>
        <dbReference type="SAM" id="SignalP"/>
    </source>
</evidence>
<evidence type="ECO:0000256" key="2">
    <source>
        <dbReference type="ARBA" id="ARBA00022670"/>
    </source>
</evidence>
<dbReference type="InterPro" id="IPR043504">
    <property type="entry name" value="Peptidase_S1_PA_chymotrypsin"/>
</dbReference>
<keyword evidence="4" id="KW-0732">Signal</keyword>
<feature type="signal peptide" evidence="4">
    <location>
        <begin position="1"/>
        <end position="21"/>
    </location>
</feature>
<evidence type="ECO:0000313" key="7">
    <source>
        <dbReference type="Proteomes" id="UP001272242"/>
    </source>
</evidence>